<organism evidence="1 2">
    <name type="scientific">Emiliania huxleyi (strain CCMP1516)</name>
    <dbReference type="NCBI Taxonomy" id="280463"/>
    <lineage>
        <taxon>Eukaryota</taxon>
        <taxon>Haptista</taxon>
        <taxon>Haptophyta</taxon>
        <taxon>Prymnesiophyceae</taxon>
        <taxon>Isochrysidales</taxon>
        <taxon>Noelaerhabdaceae</taxon>
        <taxon>Emiliania</taxon>
    </lineage>
</organism>
<reference evidence="1" key="2">
    <citation type="submission" date="2024-10" db="UniProtKB">
        <authorList>
            <consortium name="EnsemblProtists"/>
        </authorList>
    </citation>
    <scope>IDENTIFICATION</scope>
</reference>
<protein>
    <submittedName>
        <fullName evidence="1">Uncharacterized protein</fullName>
    </submittedName>
</protein>
<name>A0A0D3ISU0_EMIH1</name>
<dbReference type="PaxDb" id="2903-EOD14325"/>
<sequence>MAQHAPLRLQSPNCVRGAGFSFGGGTRRQQAANIGNRQSVTQRVVFGAL</sequence>
<dbReference type="RefSeq" id="XP_005766754.1">
    <property type="nucleotide sequence ID" value="XM_005766697.1"/>
</dbReference>
<dbReference type="Proteomes" id="UP000013827">
    <property type="component" value="Unassembled WGS sequence"/>
</dbReference>
<proteinExistence type="predicted"/>
<evidence type="ECO:0000313" key="2">
    <source>
        <dbReference type="Proteomes" id="UP000013827"/>
    </source>
</evidence>
<reference evidence="2" key="1">
    <citation type="journal article" date="2013" name="Nature">
        <title>Pan genome of the phytoplankton Emiliania underpins its global distribution.</title>
        <authorList>
            <person name="Read B.A."/>
            <person name="Kegel J."/>
            <person name="Klute M.J."/>
            <person name="Kuo A."/>
            <person name="Lefebvre S.C."/>
            <person name="Maumus F."/>
            <person name="Mayer C."/>
            <person name="Miller J."/>
            <person name="Monier A."/>
            <person name="Salamov A."/>
            <person name="Young J."/>
            <person name="Aguilar M."/>
            <person name="Claverie J.M."/>
            <person name="Frickenhaus S."/>
            <person name="Gonzalez K."/>
            <person name="Herman E.K."/>
            <person name="Lin Y.C."/>
            <person name="Napier J."/>
            <person name="Ogata H."/>
            <person name="Sarno A.F."/>
            <person name="Shmutz J."/>
            <person name="Schroeder D."/>
            <person name="de Vargas C."/>
            <person name="Verret F."/>
            <person name="von Dassow P."/>
            <person name="Valentin K."/>
            <person name="Van de Peer Y."/>
            <person name="Wheeler G."/>
            <person name="Dacks J.B."/>
            <person name="Delwiche C.F."/>
            <person name="Dyhrman S.T."/>
            <person name="Glockner G."/>
            <person name="John U."/>
            <person name="Richards T."/>
            <person name="Worden A.Z."/>
            <person name="Zhang X."/>
            <person name="Grigoriev I.V."/>
            <person name="Allen A.E."/>
            <person name="Bidle K."/>
            <person name="Borodovsky M."/>
            <person name="Bowler C."/>
            <person name="Brownlee C."/>
            <person name="Cock J.M."/>
            <person name="Elias M."/>
            <person name="Gladyshev V.N."/>
            <person name="Groth M."/>
            <person name="Guda C."/>
            <person name="Hadaegh A."/>
            <person name="Iglesias-Rodriguez M.D."/>
            <person name="Jenkins J."/>
            <person name="Jones B.M."/>
            <person name="Lawson T."/>
            <person name="Leese F."/>
            <person name="Lindquist E."/>
            <person name="Lobanov A."/>
            <person name="Lomsadze A."/>
            <person name="Malik S.B."/>
            <person name="Marsh M.E."/>
            <person name="Mackinder L."/>
            <person name="Mock T."/>
            <person name="Mueller-Roeber B."/>
            <person name="Pagarete A."/>
            <person name="Parker M."/>
            <person name="Probert I."/>
            <person name="Quesneville H."/>
            <person name="Raines C."/>
            <person name="Rensing S.A."/>
            <person name="Riano-Pachon D.M."/>
            <person name="Richier S."/>
            <person name="Rokitta S."/>
            <person name="Shiraiwa Y."/>
            <person name="Soanes D.M."/>
            <person name="van der Giezen M."/>
            <person name="Wahlund T.M."/>
            <person name="Williams B."/>
            <person name="Wilson W."/>
            <person name="Wolfe G."/>
            <person name="Wurch L.L."/>
        </authorList>
    </citation>
    <scope>NUCLEOTIDE SEQUENCE</scope>
</reference>
<accession>A0A0D3ISU0</accession>
<dbReference type="KEGG" id="ehx:EMIHUDRAFT_211720"/>
<dbReference type="AlphaFoldDB" id="A0A0D3ISU0"/>
<evidence type="ECO:0000313" key="1">
    <source>
        <dbReference type="EnsemblProtists" id="EOD14325"/>
    </source>
</evidence>
<dbReference type="GeneID" id="17260527"/>
<dbReference type="HOGENOM" id="CLU_3145627_0_0_1"/>
<dbReference type="EnsemblProtists" id="EOD14325">
    <property type="protein sequence ID" value="EOD14325"/>
    <property type="gene ID" value="EMIHUDRAFT_211720"/>
</dbReference>
<keyword evidence="2" id="KW-1185">Reference proteome</keyword>